<dbReference type="EMBL" id="JAFFHB010000002">
    <property type="protein sequence ID" value="KAK4670074.1"/>
    <property type="molecule type" value="Genomic_DNA"/>
</dbReference>
<evidence type="ECO:0000313" key="2">
    <source>
        <dbReference type="EMBL" id="KAK4670074.1"/>
    </source>
</evidence>
<evidence type="ECO:0000313" key="3">
    <source>
        <dbReference type="Proteomes" id="UP001326199"/>
    </source>
</evidence>
<name>A0ABR0HQA6_9PEZI</name>
<sequence>MPGNLTPPSLPSPYCYHPPPSPPVQRANAPFPQVPPKYLRTDQGPREDRSEERTRFWSGCNGRELGAATSYNSTSRGLCLLQESRETFLVSVGGYFITGHQKRLK</sequence>
<feature type="region of interest" description="Disordered" evidence="1">
    <location>
        <begin position="1"/>
        <end position="54"/>
    </location>
</feature>
<dbReference type="RefSeq" id="XP_062768744.1">
    <property type="nucleotide sequence ID" value="XM_062905604.1"/>
</dbReference>
<dbReference type="Proteomes" id="UP001326199">
    <property type="component" value="Unassembled WGS sequence"/>
</dbReference>
<reference evidence="2 3" key="1">
    <citation type="journal article" date="2023" name="bioRxiv">
        <title>High-quality genome assemblies of four members of thePodospora anserinaspecies complex.</title>
        <authorList>
            <person name="Ament-Velasquez S.L."/>
            <person name="Vogan A.A."/>
            <person name="Wallerman O."/>
            <person name="Hartmann F."/>
            <person name="Gautier V."/>
            <person name="Silar P."/>
            <person name="Giraud T."/>
            <person name="Johannesson H."/>
        </authorList>
    </citation>
    <scope>NUCLEOTIDE SEQUENCE [LARGE SCALE GENOMIC DNA]</scope>
    <source>
        <strain evidence="2 3">CBS 411.78</strain>
    </source>
</reference>
<dbReference type="GeneID" id="87925607"/>
<keyword evidence="3" id="KW-1185">Reference proteome</keyword>
<protein>
    <submittedName>
        <fullName evidence="2">Uncharacterized protein</fullName>
    </submittedName>
</protein>
<feature type="compositionally biased region" description="Basic and acidic residues" evidence="1">
    <location>
        <begin position="39"/>
        <end position="54"/>
    </location>
</feature>
<gene>
    <name evidence="2" type="ORF">QC763_0039040</name>
</gene>
<accession>A0ABR0HQA6</accession>
<feature type="compositionally biased region" description="Pro residues" evidence="1">
    <location>
        <begin position="8"/>
        <end position="23"/>
    </location>
</feature>
<organism evidence="2 3">
    <name type="scientific">Podospora pseudopauciseta</name>
    <dbReference type="NCBI Taxonomy" id="2093780"/>
    <lineage>
        <taxon>Eukaryota</taxon>
        <taxon>Fungi</taxon>
        <taxon>Dikarya</taxon>
        <taxon>Ascomycota</taxon>
        <taxon>Pezizomycotina</taxon>
        <taxon>Sordariomycetes</taxon>
        <taxon>Sordariomycetidae</taxon>
        <taxon>Sordariales</taxon>
        <taxon>Podosporaceae</taxon>
        <taxon>Podospora</taxon>
    </lineage>
</organism>
<evidence type="ECO:0000256" key="1">
    <source>
        <dbReference type="SAM" id="MobiDB-lite"/>
    </source>
</evidence>
<comment type="caution">
    <text evidence="2">The sequence shown here is derived from an EMBL/GenBank/DDBJ whole genome shotgun (WGS) entry which is preliminary data.</text>
</comment>
<proteinExistence type="predicted"/>